<dbReference type="PANTHER" id="PTHR43343:SF3">
    <property type="entry name" value="PROTEASE DO-LIKE 8, CHLOROPLASTIC"/>
    <property type="match status" value="1"/>
</dbReference>
<dbReference type="Pfam" id="PF08238">
    <property type="entry name" value="Sel1"/>
    <property type="match status" value="2"/>
</dbReference>
<proteinExistence type="predicted"/>
<dbReference type="Pfam" id="PF13365">
    <property type="entry name" value="Trypsin_2"/>
    <property type="match status" value="1"/>
</dbReference>
<comment type="caution">
    <text evidence="3">The sequence shown here is derived from an EMBL/GenBank/DDBJ whole genome shotgun (WGS) entry which is preliminary data.</text>
</comment>
<name>A0A1J4QFL4_9GAMM</name>
<dbReference type="STRING" id="1414654.BFR47_15440"/>
<gene>
    <name evidence="3" type="ORF">BFR47_15440</name>
</gene>
<accession>A0A1J4QFL4</accession>
<protein>
    <recommendedName>
        <fullName evidence="5">Serine protease</fullName>
    </recommendedName>
</protein>
<dbReference type="OrthoDB" id="9758917at2"/>
<dbReference type="InterPro" id="IPR009003">
    <property type="entry name" value="Peptidase_S1_PA"/>
</dbReference>
<keyword evidence="1" id="KW-0645">Protease</keyword>
<dbReference type="AlphaFoldDB" id="A0A1J4QFL4"/>
<dbReference type="InterPro" id="IPR006597">
    <property type="entry name" value="Sel1-like"/>
</dbReference>
<evidence type="ECO:0000256" key="1">
    <source>
        <dbReference type="ARBA" id="ARBA00022670"/>
    </source>
</evidence>
<dbReference type="RefSeq" id="WP_071473061.1">
    <property type="nucleotide sequence ID" value="NZ_MDKE01000027.1"/>
</dbReference>
<dbReference type="InterPro" id="IPR011990">
    <property type="entry name" value="TPR-like_helical_dom_sf"/>
</dbReference>
<dbReference type="GO" id="GO:0004252">
    <property type="term" value="F:serine-type endopeptidase activity"/>
    <property type="evidence" value="ECO:0007669"/>
    <property type="project" value="InterPro"/>
</dbReference>
<dbReference type="PANTHER" id="PTHR43343">
    <property type="entry name" value="PEPTIDASE S12"/>
    <property type="match status" value="1"/>
</dbReference>
<dbReference type="GO" id="GO:0006508">
    <property type="term" value="P:proteolysis"/>
    <property type="evidence" value="ECO:0007669"/>
    <property type="project" value="UniProtKB-KW"/>
</dbReference>
<evidence type="ECO:0000313" key="4">
    <source>
        <dbReference type="Proteomes" id="UP000243073"/>
    </source>
</evidence>
<evidence type="ECO:0008006" key="5">
    <source>
        <dbReference type="Google" id="ProtNLM"/>
    </source>
</evidence>
<dbReference type="SUPFAM" id="SSF50494">
    <property type="entry name" value="Trypsin-like serine proteases"/>
    <property type="match status" value="1"/>
</dbReference>
<dbReference type="EMBL" id="MDKE01000027">
    <property type="protein sequence ID" value="OIN08546.1"/>
    <property type="molecule type" value="Genomic_DNA"/>
</dbReference>
<keyword evidence="4" id="KW-1185">Reference proteome</keyword>
<reference evidence="3 4" key="1">
    <citation type="submission" date="2016-07" db="EMBL/GenBank/DDBJ databases">
        <title>Draft Genome Sequence of Oceanisphaera psychrotolerans, isolated from coastal sediment samples.</title>
        <authorList>
            <person name="Zhuo S."/>
            <person name="Ruan Z."/>
        </authorList>
    </citation>
    <scope>NUCLEOTIDE SEQUENCE [LARGE SCALE GENOMIC DNA]</scope>
    <source>
        <strain evidence="3 4">LAM-WHM-ZC</strain>
    </source>
</reference>
<sequence length="357" mass="38738">MDRISLLLTLCALLLTGCGLGGDARYQAGYAARLAGDDDRAFAHYQEAARSNDYPEAQYRVAEMFLAGRGTSQDTGQAISWFRQVAESRDPVWSPQAHRQLGLIYRGDHGRAYLDRPAAAEQFRLCAEQGETACTRLLVLLTPPSLQVSSASVEASPPGQAAVDLYARRAPSVYKIVVYAQLDAGLEPTSVGSAIAIDPYRAITSYHLLQAGGIPVSIDRRNDNEYVREADVQQWQVVKVDPRRDLALLVLDDPGRQLSFTNTIKPYERVRVGEKVFAIGAPAGLEKTLTEGIVSALRTENGVRLVQTTAPISYGSSGGALFDAEGRLLGITTKGVQAWGNFNFAVAMDEVQAFLAE</sequence>
<dbReference type="InterPro" id="IPR051201">
    <property type="entry name" value="Chloro_Bact_Ser_Proteases"/>
</dbReference>
<dbReference type="PROSITE" id="PS51257">
    <property type="entry name" value="PROKAR_LIPOPROTEIN"/>
    <property type="match status" value="1"/>
</dbReference>
<evidence type="ECO:0000313" key="3">
    <source>
        <dbReference type="EMBL" id="OIN08546.1"/>
    </source>
</evidence>
<dbReference type="InterPro" id="IPR001940">
    <property type="entry name" value="Peptidase_S1C"/>
</dbReference>
<dbReference type="SUPFAM" id="SSF81901">
    <property type="entry name" value="HCP-like"/>
    <property type="match status" value="1"/>
</dbReference>
<dbReference type="Gene3D" id="2.40.10.120">
    <property type="match status" value="1"/>
</dbReference>
<organism evidence="3 4">
    <name type="scientific">Oceanisphaera psychrotolerans</name>
    <dbReference type="NCBI Taxonomy" id="1414654"/>
    <lineage>
        <taxon>Bacteria</taxon>
        <taxon>Pseudomonadati</taxon>
        <taxon>Pseudomonadota</taxon>
        <taxon>Gammaproteobacteria</taxon>
        <taxon>Aeromonadales</taxon>
        <taxon>Aeromonadaceae</taxon>
        <taxon>Oceanisphaera</taxon>
    </lineage>
</organism>
<keyword evidence="2" id="KW-0378">Hydrolase</keyword>
<dbReference type="PRINTS" id="PR00834">
    <property type="entry name" value="PROTEASES2C"/>
</dbReference>
<dbReference type="Proteomes" id="UP000243073">
    <property type="component" value="Unassembled WGS sequence"/>
</dbReference>
<evidence type="ECO:0000256" key="2">
    <source>
        <dbReference type="ARBA" id="ARBA00022801"/>
    </source>
</evidence>
<dbReference type="Gene3D" id="1.25.40.10">
    <property type="entry name" value="Tetratricopeptide repeat domain"/>
    <property type="match status" value="1"/>
</dbReference>
<dbReference type="SMART" id="SM00671">
    <property type="entry name" value="SEL1"/>
    <property type="match status" value="3"/>
</dbReference>